<gene>
    <name evidence="2" type="ORF">EX895_004995</name>
</gene>
<feature type="chain" id="PRO_5020971009" evidence="1">
    <location>
        <begin position="23"/>
        <end position="259"/>
    </location>
</feature>
<comment type="caution">
    <text evidence="2">The sequence shown here is derived from an EMBL/GenBank/DDBJ whole genome shotgun (WGS) entry which is preliminary data.</text>
</comment>
<sequence>MLSRCIAVFLGVSLLAQRLTLAAPMYNQFWESASNPRLASPEEMLTSSHQPSSSEGTLSLDDLDFVNNVLVDPQSAQHQNDLRANTALVDTYYTQHQKASQVLKALRQIPQVGPKRPKGFEGISNFAAAPVPAERVEVQKLINSGFFQETITFVPGYGNSLPDRHSMRDKSPLRRYSRRLPPLEIVGPGGAKKTYDLYVTEHEAMSKGAGPHQYRNYLMFWSQARDVKGVKHVLYLGTGYMDALAGVGGALARGSSVRF</sequence>
<accession>A0A4U7KP79</accession>
<protein>
    <submittedName>
        <fullName evidence="2">Uncharacterized protein</fullName>
    </submittedName>
</protein>
<organism evidence="2 3">
    <name type="scientific">Sporisorium graminicola</name>
    <dbReference type="NCBI Taxonomy" id="280036"/>
    <lineage>
        <taxon>Eukaryota</taxon>
        <taxon>Fungi</taxon>
        <taxon>Dikarya</taxon>
        <taxon>Basidiomycota</taxon>
        <taxon>Ustilaginomycotina</taxon>
        <taxon>Ustilaginomycetes</taxon>
        <taxon>Ustilaginales</taxon>
        <taxon>Ustilaginaceae</taxon>
        <taxon>Sporisorium</taxon>
    </lineage>
</organism>
<dbReference type="EMBL" id="SRRM01000018">
    <property type="protein sequence ID" value="TKY86170.1"/>
    <property type="molecule type" value="Genomic_DNA"/>
</dbReference>
<evidence type="ECO:0000256" key="1">
    <source>
        <dbReference type="SAM" id="SignalP"/>
    </source>
</evidence>
<evidence type="ECO:0000313" key="2">
    <source>
        <dbReference type="EMBL" id="TKY86170.1"/>
    </source>
</evidence>
<keyword evidence="3" id="KW-1185">Reference proteome</keyword>
<dbReference type="RefSeq" id="XP_029738155.1">
    <property type="nucleotide sequence ID" value="XM_029885589.1"/>
</dbReference>
<dbReference type="Proteomes" id="UP000306050">
    <property type="component" value="Chromosome SGRAM_5"/>
</dbReference>
<reference evidence="2 3" key="1">
    <citation type="submission" date="2019-05" db="EMBL/GenBank/DDBJ databases">
        <title>Sporisorium graminicola CBS 10092 draft sequencing and annotation.</title>
        <authorList>
            <person name="Solano-Gonzalez S."/>
            <person name="Caddick M.X."/>
            <person name="Darby A."/>
        </authorList>
    </citation>
    <scope>NUCLEOTIDE SEQUENCE [LARGE SCALE GENOMIC DNA]</scope>
    <source>
        <strain evidence="2 3">CBS 10092</strain>
    </source>
</reference>
<dbReference type="GeneID" id="40727890"/>
<keyword evidence="1" id="KW-0732">Signal</keyword>
<name>A0A4U7KP79_9BASI</name>
<proteinExistence type="predicted"/>
<dbReference type="AlphaFoldDB" id="A0A4U7KP79"/>
<evidence type="ECO:0000313" key="3">
    <source>
        <dbReference type="Proteomes" id="UP000306050"/>
    </source>
</evidence>
<dbReference type="OrthoDB" id="10637824at2759"/>
<feature type="signal peptide" evidence="1">
    <location>
        <begin position="1"/>
        <end position="22"/>
    </location>
</feature>
<dbReference type="KEGG" id="sgra:EX895_004995"/>